<evidence type="ECO:0000313" key="2">
    <source>
        <dbReference type="EMBL" id="ABS55567.1"/>
    </source>
</evidence>
<protein>
    <submittedName>
        <fullName evidence="2">Uncharacterized protein</fullName>
    </submittedName>
</protein>
<dbReference type="AlphaFoldDB" id="A7I756"/>
<gene>
    <name evidence="2" type="ordered locus">Mboo_1049</name>
</gene>
<dbReference type="RefSeq" id="WP_012106594.1">
    <property type="nucleotide sequence ID" value="NC_009712.1"/>
</dbReference>
<keyword evidence="3" id="KW-1185">Reference proteome</keyword>
<dbReference type="KEGG" id="mbn:Mboo_1049"/>
<accession>A7I756</accession>
<evidence type="ECO:0000313" key="3">
    <source>
        <dbReference type="Proteomes" id="UP000002408"/>
    </source>
</evidence>
<name>A7I756_METB6</name>
<dbReference type="eggNOG" id="arCOG07472">
    <property type="taxonomic scope" value="Archaea"/>
</dbReference>
<evidence type="ECO:0000256" key="1">
    <source>
        <dbReference type="SAM" id="Coils"/>
    </source>
</evidence>
<keyword evidence="1" id="KW-0175">Coiled coil</keyword>
<organism evidence="2 3">
    <name type="scientific">Methanoregula boonei (strain DSM 21154 / JCM 14090 / 6A8)</name>
    <dbReference type="NCBI Taxonomy" id="456442"/>
    <lineage>
        <taxon>Archaea</taxon>
        <taxon>Methanobacteriati</taxon>
        <taxon>Methanobacteriota</taxon>
        <taxon>Stenosarchaea group</taxon>
        <taxon>Methanomicrobia</taxon>
        <taxon>Methanomicrobiales</taxon>
        <taxon>Methanoregulaceae</taxon>
        <taxon>Methanoregula</taxon>
    </lineage>
</organism>
<dbReference type="STRING" id="456442.Mboo_1049"/>
<reference evidence="3" key="1">
    <citation type="journal article" date="2015" name="Microbiology">
        <title>Genome of Methanoregula boonei 6A8 reveals adaptations to oligotrophic peatland environments.</title>
        <authorList>
            <person name="Braeuer S."/>
            <person name="Cadillo-Quiroz H."/>
            <person name="Kyrpides N."/>
            <person name="Woyke T."/>
            <person name="Goodwin L."/>
            <person name="Detter C."/>
            <person name="Podell S."/>
            <person name="Yavitt J.B."/>
            <person name="Zinder S.H."/>
        </authorList>
    </citation>
    <scope>NUCLEOTIDE SEQUENCE [LARGE SCALE GENOMIC DNA]</scope>
    <source>
        <strain evidence="3">DSM 21154 / JCM 14090 / 6A8</strain>
    </source>
</reference>
<dbReference type="Proteomes" id="UP000002408">
    <property type="component" value="Chromosome"/>
</dbReference>
<dbReference type="HOGENOM" id="CLU_205636_0_0_2"/>
<dbReference type="GeneID" id="5410183"/>
<feature type="coiled-coil region" evidence="1">
    <location>
        <begin position="35"/>
        <end position="62"/>
    </location>
</feature>
<dbReference type="EMBL" id="CP000780">
    <property type="protein sequence ID" value="ABS55567.1"/>
    <property type="molecule type" value="Genomic_DNA"/>
</dbReference>
<sequence length="65" mass="7512">MAGDPLSKRAVDLIFSATYLLTDLRMILRETAPTHELDERQRAEAARLLENLERQVSSLKQEMLR</sequence>
<proteinExistence type="predicted"/>